<protein>
    <submittedName>
        <fullName evidence="2">Uncharacterized protein</fullName>
    </submittedName>
</protein>
<dbReference type="PANTHER" id="PTHR35580:SF1">
    <property type="entry name" value="PHYTASE-LIKE DOMAIN-CONTAINING PROTEIN"/>
    <property type="match status" value="1"/>
</dbReference>
<dbReference type="PANTHER" id="PTHR35580">
    <property type="entry name" value="CELL SURFACE GLYCOPROTEIN (S-LAYER PROTEIN)-LIKE PROTEIN"/>
    <property type="match status" value="1"/>
</dbReference>
<reference evidence="2" key="1">
    <citation type="submission" date="2022-11" db="EMBL/GenBank/DDBJ databases">
        <title>Minimal conservation of predation-associated metabolite biosynthetic gene clusters underscores biosynthetic potential of Myxococcota including descriptions for ten novel species: Archangium lansinium sp. nov., Myxococcus landrumus sp. nov., Nannocystis bai.</title>
        <authorList>
            <person name="Ahearne A."/>
            <person name="Stevens C."/>
            <person name="Dowd S."/>
        </authorList>
    </citation>
    <scope>NUCLEOTIDE SEQUENCE</scope>
    <source>
        <strain evidence="2">Fl3</strain>
    </source>
</reference>
<proteinExistence type="predicted"/>
<dbReference type="SUPFAM" id="SSF101898">
    <property type="entry name" value="NHL repeat"/>
    <property type="match status" value="1"/>
</dbReference>
<keyword evidence="3" id="KW-1185">Reference proteome</keyword>
<dbReference type="EMBL" id="CP114040">
    <property type="protein sequence ID" value="WAS91684.1"/>
    <property type="molecule type" value="Genomic_DNA"/>
</dbReference>
<name>A0ABY7GXT3_9BACT</name>
<feature type="region of interest" description="Disordered" evidence="1">
    <location>
        <begin position="60"/>
        <end position="119"/>
    </location>
</feature>
<dbReference type="InterPro" id="IPR052918">
    <property type="entry name" value="Motility_Chemotaxis_Reg"/>
</dbReference>
<dbReference type="Gene3D" id="2.80.10.50">
    <property type="match status" value="2"/>
</dbReference>
<evidence type="ECO:0000313" key="3">
    <source>
        <dbReference type="Proteomes" id="UP001164459"/>
    </source>
</evidence>
<sequence length="556" mass="57044">MRPFPIASDTRSIVRANRRSAPRRTSLALSAPLLLLAGCVDGLLIGEELTNGWTGSFTVTSATSSPNSSSSPDATDSDATGAATADGLTGDLGSSTSPGESTTGASDSTSTGPGDSSTGAVELDCVDGVAWAKRLVASSLENGGITDMVADVAGNLIAVGYFDGVADLGDGPVTAGEFDDGFLIKLDPLGEILWSRVYPGSGSQNLRSVDLDGDGNILVAGSFEGTIDLGGGPLATFGFIDGFVAKLTAEGDHLWSRSFGGPGSDRAMSIASDSTGNLALLAEATAPVDFGDGLLGGKNSAHVVEYSPSGALLWHHFYNSTKSGLYARHLAVGPDDHVVVVGEFDSTVDFGGGPELGANKAYVLKLDPAGEFVWMRQNLGEAQGSKPFVVGVDIDAANNIHLGGSYQGQFGFADPPLTTTGQLDAWFATLLPDGTESSIHGHGGDPGFHQEPWTFAANSAGQSAIGGQFEGSFSLGGPTLDPADGQAFAARFAADGSHSFSAAYGPGPKLVNVVEIGEDGSVWLTGQFDEPFEVRGELLVPDPADHSDTYLIRWCP</sequence>
<evidence type="ECO:0000313" key="2">
    <source>
        <dbReference type="EMBL" id="WAS91684.1"/>
    </source>
</evidence>
<dbReference type="Proteomes" id="UP001164459">
    <property type="component" value="Chromosome"/>
</dbReference>
<dbReference type="RefSeq" id="WP_269034046.1">
    <property type="nucleotide sequence ID" value="NZ_CP114040.1"/>
</dbReference>
<gene>
    <name evidence="2" type="ORF">O0S08_36345</name>
</gene>
<evidence type="ECO:0000256" key="1">
    <source>
        <dbReference type="SAM" id="MobiDB-lite"/>
    </source>
</evidence>
<organism evidence="2 3">
    <name type="scientific">Nannocystis punicea</name>
    <dbReference type="NCBI Taxonomy" id="2995304"/>
    <lineage>
        <taxon>Bacteria</taxon>
        <taxon>Pseudomonadati</taxon>
        <taxon>Myxococcota</taxon>
        <taxon>Polyangia</taxon>
        <taxon>Nannocystales</taxon>
        <taxon>Nannocystaceae</taxon>
        <taxon>Nannocystis</taxon>
    </lineage>
</organism>
<accession>A0ABY7GXT3</accession>